<reference evidence="3" key="1">
    <citation type="submission" date="2022-06" db="EMBL/GenBank/DDBJ databases">
        <title>New cyanobacteria of genus Symplocastrum in benthos of Lake Baikal.</title>
        <authorList>
            <person name="Sorokovikova E."/>
            <person name="Tikhonova I."/>
            <person name="Krasnopeev A."/>
            <person name="Evseev P."/>
            <person name="Gladkikh A."/>
            <person name="Belykh O."/>
        </authorList>
    </citation>
    <scope>NUCLEOTIDE SEQUENCE</scope>
    <source>
        <strain evidence="3">BBK-W-15</strain>
    </source>
</reference>
<dbReference type="Proteomes" id="UP001204953">
    <property type="component" value="Unassembled WGS sequence"/>
</dbReference>
<organism evidence="3 4">
    <name type="scientific">Limnofasciculus baicalensis BBK-W-15</name>
    <dbReference type="NCBI Taxonomy" id="2699891"/>
    <lineage>
        <taxon>Bacteria</taxon>
        <taxon>Bacillati</taxon>
        <taxon>Cyanobacteriota</taxon>
        <taxon>Cyanophyceae</taxon>
        <taxon>Coleofasciculales</taxon>
        <taxon>Coleofasciculaceae</taxon>
        <taxon>Limnofasciculus</taxon>
        <taxon>Limnofasciculus baicalensis</taxon>
    </lineage>
</organism>
<dbReference type="EMBL" id="JAMZMM010000050">
    <property type="protein sequence ID" value="MCP2728339.1"/>
    <property type="molecule type" value="Genomic_DNA"/>
</dbReference>
<feature type="chain" id="PRO_5041957149" description="Porin" evidence="2">
    <location>
        <begin position="26"/>
        <end position="148"/>
    </location>
</feature>
<evidence type="ECO:0000256" key="2">
    <source>
        <dbReference type="SAM" id="SignalP"/>
    </source>
</evidence>
<dbReference type="AlphaFoldDB" id="A0AAE3KLQ1"/>
<proteinExistence type="predicted"/>
<gene>
    <name evidence="3" type="ORF">NJ959_07605</name>
</gene>
<feature type="signal peptide" evidence="2">
    <location>
        <begin position="1"/>
        <end position="25"/>
    </location>
</feature>
<protein>
    <recommendedName>
        <fullName evidence="5">Porin</fullName>
    </recommendedName>
</protein>
<evidence type="ECO:0000313" key="4">
    <source>
        <dbReference type="Proteomes" id="UP001204953"/>
    </source>
</evidence>
<comment type="caution">
    <text evidence="3">The sequence shown here is derived from an EMBL/GenBank/DDBJ whole genome shotgun (WGS) entry which is preliminary data.</text>
</comment>
<keyword evidence="2" id="KW-0732">Signal</keyword>
<feature type="region of interest" description="Disordered" evidence="1">
    <location>
        <begin position="110"/>
        <end position="130"/>
    </location>
</feature>
<evidence type="ECO:0000313" key="3">
    <source>
        <dbReference type="EMBL" id="MCP2728339.1"/>
    </source>
</evidence>
<evidence type="ECO:0008006" key="5">
    <source>
        <dbReference type="Google" id="ProtNLM"/>
    </source>
</evidence>
<keyword evidence="4" id="KW-1185">Reference proteome</keyword>
<feature type="compositionally biased region" description="Polar residues" evidence="1">
    <location>
        <begin position="117"/>
        <end position="130"/>
    </location>
</feature>
<accession>A0AAE3KLQ1</accession>
<evidence type="ECO:0000256" key="1">
    <source>
        <dbReference type="SAM" id="MobiDB-lite"/>
    </source>
</evidence>
<sequence>MQLTKIFGLAVVAAAIPILATPAMADKDESDFQPIRVQTIPNTFVRAFFNDSGDFYHNRSLFRQANYMFGFGMVGKAGFPDLELERDAKTINMIYNDVLDQQVSSDPLIRTPDLPNPFNSSIRMSPQSRPLGSRIEGSEFFFQNIPPR</sequence>
<dbReference type="RefSeq" id="WP_254011137.1">
    <property type="nucleotide sequence ID" value="NZ_JAMZMM010000050.1"/>
</dbReference>
<name>A0AAE3KLQ1_9CYAN</name>